<gene>
    <name evidence="2" type="ORF">GTW20_12740</name>
</gene>
<protein>
    <submittedName>
        <fullName evidence="2">Uncharacterized protein</fullName>
    </submittedName>
</protein>
<keyword evidence="1" id="KW-0472">Membrane</keyword>
<accession>A0A7K2ITF4</accession>
<feature type="transmembrane region" description="Helical" evidence="1">
    <location>
        <begin position="34"/>
        <end position="56"/>
    </location>
</feature>
<evidence type="ECO:0000256" key="1">
    <source>
        <dbReference type="SAM" id="Phobius"/>
    </source>
</evidence>
<dbReference type="AlphaFoldDB" id="A0A7K2ITF4"/>
<dbReference type="EMBL" id="WWHY01000001">
    <property type="protein sequence ID" value="MYR33104.1"/>
    <property type="molecule type" value="Genomic_DNA"/>
</dbReference>
<feature type="transmembrane region" description="Helical" evidence="1">
    <location>
        <begin position="7"/>
        <end position="28"/>
    </location>
</feature>
<name>A0A7K2ITF4_9ACTN</name>
<reference evidence="2 3" key="1">
    <citation type="journal article" date="2019" name="Nat. Commun.">
        <title>The antimicrobial potential of Streptomyces from insect microbiomes.</title>
        <authorList>
            <person name="Chevrette M.G."/>
            <person name="Carlson C.M."/>
            <person name="Ortega H.E."/>
            <person name="Thomas C."/>
            <person name="Ananiev G.E."/>
            <person name="Barns K.J."/>
            <person name="Book A.J."/>
            <person name="Cagnazzo J."/>
            <person name="Carlos C."/>
            <person name="Flanigan W."/>
            <person name="Grubbs K.J."/>
            <person name="Horn H.A."/>
            <person name="Hoffmann F.M."/>
            <person name="Klassen J.L."/>
            <person name="Knack J.J."/>
            <person name="Lewin G.R."/>
            <person name="McDonald B.R."/>
            <person name="Muller L."/>
            <person name="Melo W.G.P."/>
            <person name="Pinto-Tomas A.A."/>
            <person name="Schmitz A."/>
            <person name="Wendt-Pienkowski E."/>
            <person name="Wildman S."/>
            <person name="Zhao M."/>
            <person name="Zhang F."/>
            <person name="Bugni T.S."/>
            <person name="Andes D.R."/>
            <person name="Pupo M.T."/>
            <person name="Currie C.R."/>
        </authorList>
    </citation>
    <scope>NUCLEOTIDE SEQUENCE [LARGE SCALE GENOMIC DNA]</scope>
    <source>
        <strain evidence="2 3">SID5840</strain>
    </source>
</reference>
<dbReference type="Proteomes" id="UP000467124">
    <property type="component" value="Unassembled WGS sequence"/>
</dbReference>
<feature type="transmembrane region" description="Helical" evidence="1">
    <location>
        <begin position="68"/>
        <end position="94"/>
    </location>
</feature>
<evidence type="ECO:0000313" key="3">
    <source>
        <dbReference type="Proteomes" id="UP000467124"/>
    </source>
</evidence>
<dbReference type="RefSeq" id="WP_161111043.1">
    <property type="nucleotide sequence ID" value="NZ_JBHYPC010000001.1"/>
</dbReference>
<organism evidence="2 3">
    <name type="scientific">Nocardiopsis alba</name>
    <dbReference type="NCBI Taxonomy" id="53437"/>
    <lineage>
        <taxon>Bacteria</taxon>
        <taxon>Bacillati</taxon>
        <taxon>Actinomycetota</taxon>
        <taxon>Actinomycetes</taxon>
        <taxon>Streptosporangiales</taxon>
        <taxon>Nocardiopsidaceae</taxon>
        <taxon>Nocardiopsis</taxon>
    </lineage>
</organism>
<feature type="transmembrane region" description="Helical" evidence="1">
    <location>
        <begin position="100"/>
        <end position="118"/>
    </location>
</feature>
<evidence type="ECO:0000313" key="2">
    <source>
        <dbReference type="EMBL" id="MYR33104.1"/>
    </source>
</evidence>
<sequence>MTRRRLTTLAILETANVFWFALLFFGLLGTPTTGANLAGFAVCSVLLIQGSAYWYLKLRQLDRGERLPAGMAVFGVLRVVNPILLLVSGAYIGWTLLGGVSWWTEVLLGIVLWVLAVLEQVNYFHVQLSYDNRADLSRLMRTRRLRRSHLARDLGRARRAPEPVGSRRP</sequence>
<keyword evidence="1" id="KW-0812">Transmembrane</keyword>
<comment type="caution">
    <text evidence="2">The sequence shown here is derived from an EMBL/GenBank/DDBJ whole genome shotgun (WGS) entry which is preliminary data.</text>
</comment>
<proteinExistence type="predicted"/>
<keyword evidence="1" id="KW-1133">Transmembrane helix</keyword>